<evidence type="ECO:0000313" key="4">
    <source>
        <dbReference type="Proteomes" id="UP001597368"/>
    </source>
</evidence>
<dbReference type="PANTHER" id="PTHR43364">
    <property type="entry name" value="NADH-SPECIFIC METHYLGLYOXAL REDUCTASE-RELATED"/>
    <property type="match status" value="1"/>
</dbReference>
<feature type="domain" description="NADP-dependent oxidoreductase" evidence="2">
    <location>
        <begin position="3"/>
        <end position="128"/>
    </location>
</feature>
<organism evidence="3 4">
    <name type="scientific">Nonomuraea mangrovi</name>
    <dbReference type="NCBI Taxonomy" id="2316207"/>
    <lineage>
        <taxon>Bacteria</taxon>
        <taxon>Bacillati</taxon>
        <taxon>Actinomycetota</taxon>
        <taxon>Actinomycetes</taxon>
        <taxon>Streptosporangiales</taxon>
        <taxon>Streptosporangiaceae</taxon>
        <taxon>Nonomuraea</taxon>
    </lineage>
</organism>
<dbReference type="InterPro" id="IPR050523">
    <property type="entry name" value="AKR_Detox_Biosynth"/>
</dbReference>
<reference evidence="4" key="1">
    <citation type="journal article" date="2019" name="Int. J. Syst. Evol. Microbiol.">
        <title>The Global Catalogue of Microorganisms (GCM) 10K type strain sequencing project: providing services to taxonomists for standard genome sequencing and annotation.</title>
        <authorList>
            <consortium name="The Broad Institute Genomics Platform"/>
            <consortium name="The Broad Institute Genome Sequencing Center for Infectious Disease"/>
            <person name="Wu L."/>
            <person name="Ma J."/>
        </authorList>
    </citation>
    <scope>NUCLEOTIDE SEQUENCE [LARGE SCALE GENOMIC DNA]</scope>
    <source>
        <strain evidence="4">ICMP 6774ER</strain>
    </source>
</reference>
<evidence type="ECO:0000259" key="2">
    <source>
        <dbReference type="Pfam" id="PF00248"/>
    </source>
</evidence>
<keyword evidence="4" id="KW-1185">Reference proteome</keyword>
<evidence type="ECO:0000313" key="3">
    <source>
        <dbReference type="EMBL" id="MFD1934285.1"/>
    </source>
</evidence>
<evidence type="ECO:0000256" key="1">
    <source>
        <dbReference type="ARBA" id="ARBA00023002"/>
    </source>
</evidence>
<protein>
    <submittedName>
        <fullName evidence="3">Aldo/keto reductase</fullName>
    </submittedName>
</protein>
<comment type="caution">
    <text evidence="3">The sequence shown here is derived from an EMBL/GenBank/DDBJ whole genome shotgun (WGS) entry which is preliminary data.</text>
</comment>
<dbReference type="Gene3D" id="3.20.20.100">
    <property type="entry name" value="NADP-dependent oxidoreductase domain"/>
    <property type="match status" value="1"/>
</dbReference>
<sequence length="140" mass="15524">MHHYNLLYREEEREMLPLCADQGVGVIPWSPLARGTLARAGSTSAATARSGSDGRIDYLYDPDNDRLILERVAEVARDRELPAAQVALAWLLRQPAVTAPIVGATKDRHVDDAVAAVSVELSEKELAFLAEPYRPREVRF</sequence>
<dbReference type="Proteomes" id="UP001597368">
    <property type="component" value="Unassembled WGS sequence"/>
</dbReference>
<keyword evidence="1" id="KW-0560">Oxidoreductase</keyword>
<gene>
    <name evidence="3" type="ORF">ACFSKW_22710</name>
</gene>
<dbReference type="InterPro" id="IPR036812">
    <property type="entry name" value="NAD(P)_OxRdtase_dom_sf"/>
</dbReference>
<accession>A0ABW4SZK3</accession>
<dbReference type="PANTHER" id="PTHR43364:SF4">
    <property type="entry name" value="NAD(P)-LINKED OXIDOREDUCTASE SUPERFAMILY PROTEIN"/>
    <property type="match status" value="1"/>
</dbReference>
<dbReference type="EMBL" id="JBHUFV010000033">
    <property type="protein sequence ID" value="MFD1934285.1"/>
    <property type="molecule type" value="Genomic_DNA"/>
</dbReference>
<name>A0ABW4SZK3_9ACTN</name>
<dbReference type="RefSeq" id="WP_379574335.1">
    <property type="nucleotide sequence ID" value="NZ_JBHUFV010000033.1"/>
</dbReference>
<dbReference type="Pfam" id="PF00248">
    <property type="entry name" value="Aldo_ket_red"/>
    <property type="match status" value="1"/>
</dbReference>
<dbReference type="SUPFAM" id="SSF51430">
    <property type="entry name" value="NAD(P)-linked oxidoreductase"/>
    <property type="match status" value="1"/>
</dbReference>
<dbReference type="InterPro" id="IPR023210">
    <property type="entry name" value="NADP_OxRdtase_dom"/>
</dbReference>
<proteinExistence type="predicted"/>